<evidence type="ECO:0000256" key="3">
    <source>
        <dbReference type="PROSITE-ProRule" id="PRU00023"/>
    </source>
</evidence>
<gene>
    <name evidence="5" type="ORF">EmuJ_000494700</name>
</gene>
<dbReference type="PROSITE" id="PS50297">
    <property type="entry name" value="ANK_REP_REGION"/>
    <property type="match status" value="2"/>
</dbReference>
<dbReference type="Proteomes" id="UP000017246">
    <property type="component" value="Unassembled WGS sequence"/>
</dbReference>
<keyword evidence="1" id="KW-0677">Repeat</keyword>
<dbReference type="SUPFAM" id="SSF48403">
    <property type="entry name" value="Ankyrin repeat"/>
    <property type="match status" value="1"/>
</dbReference>
<dbReference type="PROSITE" id="PS50088">
    <property type="entry name" value="ANK_REPEAT"/>
    <property type="match status" value="3"/>
</dbReference>
<protein>
    <submittedName>
        <fullName evidence="5">Ankyrin repeat domain protein 17</fullName>
    </submittedName>
</protein>
<evidence type="ECO:0000256" key="2">
    <source>
        <dbReference type="ARBA" id="ARBA00023043"/>
    </source>
</evidence>
<evidence type="ECO:0000313" key="6">
    <source>
        <dbReference type="Proteomes" id="UP000017246"/>
    </source>
</evidence>
<dbReference type="InterPro" id="IPR036770">
    <property type="entry name" value="Ankyrin_rpt-contain_sf"/>
</dbReference>
<sequence length="593" mass="64302">MVIGATARVTGKQEPRIPTPLSQSVTGIQRIPLHTVTSSLGSLLSSPQAPSLSNPHPSAYTLHILVEGLVMSSSPPKASSAARDVSTPPCQSQLHTLLPTSSLIHLLAPLASYCACLQTSKALAVAFVMPHLFTGVSSALVVADTGGRAPPMQVTTYGGDCPATSTTAVIVSAQAEKCTRRHGESCAFPFSCTFNPVPQHCAIGAQMHRTSHVMLTSISRHPLLPNPPPLITCSLSAKRRAFGGGWSTRVGCRYHEKWRERERTACINKYSNTAILVAENQQFRFLSSTFALWHGNPNLTAAVRKNDVSTVQILLYHGAPPNQFVDHTMTTLLMVAAEAGFLEVMAVLLQYGADTRLVNTVGEFALFLAADRGHVKCVKLLLEYDGPLNSGTFEHRTPLMQAAYRGHTDIVHYLVNFGALIGPQVNPRNESPLILACCQGHFEIAKYLLEYADFEQDRTNELYIALSRAAMRGDRSLIHLLIKHGASVNHPASTIRPPLFEAVFNGDVDTVNYFLQLGASTERRDEFGCTPLMLAARLGNPAIVRSLLMAGANIFATRKGGCETALFFATKAGHSEISLMLLNCIPKRQPYQT</sequence>
<dbReference type="SMART" id="SM00248">
    <property type="entry name" value="ANK"/>
    <property type="match status" value="9"/>
</dbReference>
<dbReference type="Pfam" id="PF12796">
    <property type="entry name" value="Ank_2"/>
    <property type="match status" value="3"/>
</dbReference>
<feature type="repeat" description="ANK" evidence="3">
    <location>
        <begin position="394"/>
        <end position="419"/>
    </location>
</feature>
<organism evidence="5 6">
    <name type="scientific">Echinococcus multilocularis</name>
    <name type="common">Fox tapeworm</name>
    <dbReference type="NCBI Taxonomy" id="6211"/>
    <lineage>
        <taxon>Eukaryota</taxon>
        <taxon>Metazoa</taxon>
        <taxon>Spiralia</taxon>
        <taxon>Lophotrochozoa</taxon>
        <taxon>Platyhelminthes</taxon>
        <taxon>Cestoda</taxon>
        <taxon>Eucestoda</taxon>
        <taxon>Cyclophyllidea</taxon>
        <taxon>Taeniidae</taxon>
        <taxon>Echinococcus</taxon>
    </lineage>
</organism>
<feature type="repeat" description="ANK" evidence="3">
    <location>
        <begin position="527"/>
        <end position="559"/>
    </location>
</feature>
<dbReference type="EMBL" id="LN902843">
    <property type="protein sequence ID" value="CDS37679.1"/>
    <property type="molecule type" value="Genomic_DNA"/>
</dbReference>
<keyword evidence="6" id="KW-1185">Reference proteome</keyword>
<name>A0A068XYZ0_ECHMU</name>
<dbReference type="AlphaFoldDB" id="A0A068XYZ0"/>
<dbReference type="eggNOG" id="KOG0504">
    <property type="taxonomic scope" value="Eukaryota"/>
</dbReference>
<dbReference type="STRING" id="6211.A0A068XYZ0"/>
<dbReference type="PANTHER" id="PTHR24173">
    <property type="entry name" value="ANKYRIN REPEAT CONTAINING"/>
    <property type="match status" value="1"/>
</dbReference>
<dbReference type="Gene3D" id="1.25.40.20">
    <property type="entry name" value="Ankyrin repeat-containing domain"/>
    <property type="match status" value="2"/>
</dbReference>
<keyword evidence="2 3" id="KW-0040">ANK repeat</keyword>
<reference evidence="5" key="2">
    <citation type="submission" date="2015-11" db="EMBL/GenBank/DDBJ databases">
        <authorList>
            <person name="Zhang Y."/>
            <person name="Guo Z."/>
        </authorList>
    </citation>
    <scope>NUCLEOTIDE SEQUENCE</scope>
</reference>
<reference evidence="5" key="1">
    <citation type="journal article" date="2013" name="Nature">
        <title>The genomes of four tapeworm species reveal adaptations to parasitism.</title>
        <authorList>
            <person name="Tsai I.J."/>
            <person name="Zarowiecki M."/>
            <person name="Holroyd N."/>
            <person name="Garciarrubio A."/>
            <person name="Sanchez-Flores A."/>
            <person name="Brooks K.L."/>
            <person name="Tracey A."/>
            <person name="Bobes R.J."/>
            <person name="Fragoso G."/>
            <person name="Sciutto E."/>
            <person name="Aslett M."/>
            <person name="Beasley H."/>
            <person name="Bennett H.M."/>
            <person name="Cai J."/>
            <person name="Camicia F."/>
            <person name="Clark R."/>
            <person name="Cucher M."/>
            <person name="De Silva N."/>
            <person name="Day T.A."/>
            <person name="Deplazes P."/>
            <person name="Estrada K."/>
            <person name="Fernandez C."/>
            <person name="Holland P.W."/>
            <person name="Hou J."/>
            <person name="Hu S."/>
            <person name="Huckvale T."/>
            <person name="Hung S.S."/>
            <person name="Kamenetzky L."/>
            <person name="Keane J.A."/>
            <person name="Kiss F."/>
            <person name="Koziol U."/>
            <person name="Lambert O."/>
            <person name="Liu K."/>
            <person name="Luo X."/>
            <person name="Luo Y."/>
            <person name="Macchiaroli N."/>
            <person name="Nichol S."/>
            <person name="Paps J."/>
            <person name="Parkinson J."/>
            <person name="Pouchkina-Stantcheva N."/>
            <person name="Riddiford N."/>
            <person name="Rosenzvit M."/>
            <person name="Salinas G."/>
            <person name="Wasmuth J.D."/>
            <person name="Zamanian M."/>
            <person name="Zheng Y."/>
            <person name="Cai X."/>
            <person name="Soberon X."/>
            <person name="Olson P.D."/>
            <person name="Laclette J.P."/>
            <person name="Brehm K."/>
            <person name="Berriman M."/>
            <person name="Garciarrubio A."/>
            <person name="Bobes R.J."/>
            <person name="Fragoso G."/>
            <person name="Sanchez-Flores A."/>
            <person name="Estrada K."/>
            <person name="Cevallos M.A."/>
            <person name="Morett E."/>
            <person name="Gonzalez V."/>
            <person name="Portillo T."/>
            <person name="Ochoa-Leyva A."/>
            <person name="Jose M.V."/>
            <person name="Sciutto E."/>
            <person name="Landa A."/>
            <person name="Jimenez L."/>
            <person name="Valdes V."/>
            <person name="Carrero J.C."/>
            <person name="Larralde C."/>
            <person name="Morales-Montor J."/>
            <person name="Limon-Lason J."/>
            <person name="Soberon X."/>
            <person name="Laclette J.P."/>
        </authorList>
    </citation>
    <scope>NUCLEOTIDE SEQUENCE [LARGE SCALE GENOMIC DNA]</scope>
</reference>
<evidence type="ECO:0000256" key="4">
    <source>
        <dbReference type="SAM" id="MobiDB-lite"/>
    </source>
</evidence>
<dbReference type="InterPro" id="IPR002110">
    <property type="entry name" value="Ankyrin_rpt"/>
</dbReference>
<proteinExistence type="predicted"/>
<accession>A0A068XYZ0</accession>
<evidence type="ECO:0000313" key="5">
    <source>
        <dbReference type="EMBL" id="CDS37679.1"/>
    </source>
</evidence>
<feature type="region of interest" description="Disordered" evidence="4">
    <location>
        <begin position="1"/>
        <end position="20"/>
    </location>
</feature>
<dbReference type="PANTHER" id="PTHR24173:SF74">
    <property type="entry name" value="ANKYRIN REPEAT DOMAIN-CONTAINING PROTEIN 16"/>
    <property type="match status" value="1"/>
</dbReference>
<evidence type="ECO:0000256" key="1">
    <source>
        <dbReference type="ARBA" id="ARBA00022737"/>
    </source>
</evidence>
<dbReference type="OrthoDB" id="7464126at2759"/>
<feature type="repeat" description="ANK" evidence="3">
    <location>
        <begin position="328"/>
        <end position="360"/>
    </location>
</feature>